<comment type="caution">
    <text evidence="1">The sequence shown here is derived from an EMBL/GenBank/DDBJ whole genome shotgun (WGS) entry which is preliminary data.</text>
</comment>
<evidence type="ECO:0000313" key="1">
    <source>
        <dbReference type="EMBL" id="MBS5830868.1"/>
    </source>
</evidence>
<gene>
    <name evidence="1" type="ORF">KIC69_08600</name>
</gene>
<protein>
    <submittedName>
        <fullName evidence="1">Uncharacterized protein</fullName>
    </submittedName>
</protein>
<evidence type="ECO:0000313" key="2">
    <source>
        <dbReference type="Proteomes" id="UP000824019"/>
    </source>
</evidence>
<dbReference type="Proteomes" id="UP000824019">
    <property type="component" value="Unassembled WGS sequence"/>
</dbReference>
<proteinExistence type="predicted"/>
<organism evidence="1 2">
    <name type="scientific">Campylobacter concisus</name>
    <dbReference type="NCBI Taxonomy" id="199"/>
    <lineage>
        <taxon>Bacteria</taxon>
        <taxon>Pseudomonadati</taxon>
        <taxon>Campylobacterota</taxon>
        <taxon>Epsilonproteobacteria</taxon>
        <taxon>Campylobacterales</taxon>
        <taxon>Campylobacteraceae</taxon>
        <taxon>Campylobacter</taxon>
    </lineage>
</organism>
<sequence>MKNFRELWDQAKVQAKASNGDVFEIYAQLSGAQIVSEYKDKTSEKMEKAGYKFHLNDKFLYLTTLSGKSKIIPIYNPEYRHIFSEAGVIIENKNGFWKEFIYENFKNDENLLAVKKQFDHCERSDKIKQELKDYFGIIDVFENDDIKKIEKEIIAKNISKLNPRGDSVPFDDKYIIASEIWDGENLDEAVYITKEPLSRILIKFYEELYFRVYDFAGLEEDKVEKEYSYCSNIIEKIMKFNGIDLLFRKEYGELNRLNHFTVDTANSNRTTLADIKEGVIETLLPLVKKGGGELDFISQDFKGWSVSIRPLDKFLPFCWVFDIIKDNQKKVTCILNGADFNYTNVLSIKEIFLDAWLKQTNVIEFEKIKPTMLKGNTLFVSLQDIDTDCISDITSWIPDFERCLAFTILYNKELQ</sequence>
<reference evidence="1" key="1">
    <citation type="submission" date="2021-02" db="EMBL/GenBank/DDBJ databases">
        <title>Infant gut strain persistence is associated with maternal origin, phylogeny, and functional potential including surface adhesion and iron acquisition.</title>
        <authorList>
            <person name="Lou Y.C."/>
        </authorList>
    </citation>
    <scope>NUCLEOTIDE SEQUENCE</scope>
    <source>
        <strain evidence="1">L3_101_000G1_dasL3_101_000G1_concoct_7_sub</strain>
    </source>
</reference>
<dbReference type="EMBL" id="JAHAKR010000471">
    <property type="protein sequence ID" value="MBS5830868.1"/>
    <property type="molecule type" value="Genomic_DNA"/>
</dbReference>
<dbReference type="AlphaFoldDB" id="A0A9E1F9Q9"/>
<accession>A0A9E1F9Q9</accession>
<name>A0A9E1F9Q9_9BACT</name>